<comment type="caution">
    <text evidence="1">The sequence shown here is derived from an EMBL/GenBank/DDBJ whole genome shotgun (WGS) entry which is preliminary data.</text>
</comment>
<evidence type="ECO:0008006" key="3">
    <source>
        <dbReference type="Google" id="ProtNLM"/>
    </source>
</evidence>
<accession>A0AAN8IQ02</accession>
<dbReference type="Proteomes" id="UP001331761">
    <property type="component" value="Unassembled WGS sequence"/>
</dbReference>
<gene>
    <name evidence="1" type="ORF">GCK32_006989</name>
</gene>
<name>A0AAN8IQ02_TRICO</name>
<reference evidence="1 2" key="1">
    <citation type="submission" date="2019-10" db="EMBL/GenBank/DDBJ databases">
        <title>Assembly and Annotation for the nematode Trichostrongylus colubriformis.</title>
        <authorList>
            <person name="Martin J."/>
        </authorList>
    </citation>
    <scope>NUCLEOTIDE SEQUENCE [LARGE SCALE GENOMIC DNA]</scope>
    <source>
        <strain evidence="1">G859</strain>
        <tissue evidence="1">Whole worm</tissue>
    </source>
</reference>
<evidence type="ECO:0000313" key="1">
    <source>
        <dbReference type="EMBL" id="KAK5977432.1"/>
    </source>
</evidence>
<sequence>MYSCPKTDLRCETFVKIPFYSKKAIHRLCVSYISATDNCSEELFTNRCAPNPLMLFVDSHLKFFCGEYGPAYLGFTALSLASNLDFFRRLQKRLPHQYERSYFDATREQCKGMTEFFECIQGDLTDQCGQTATVLLEKSIEGLGCLNDYFKGAQKMELEVDLTALEPVRDNDGTSKDYPKMPEIAFDKDVSNDSIVTKKEETFDVSTATDLIADDTTESSSSQSEHRLLPRKVEVVTELSVEAVADSSSVAYNASSIVFGDDDSVSTTQEPELETTEFIITTTTHPPYCIPYRDHPTISRCHKGIMAKLSAITDESPESASVRFPLYNVSIDTLVELCDDFRDAKKCMEGVENYCRHPVRFQKKI</sequence>
<evidence type="ECO:0000313" key="2">
    <source>
        <dbReference type="Proteomes" id="UP001331761"/>
    </source>
</evidence>
<protein>
    <recommendedName>
        <fullName evidence="3">DUF19 domain-containing protein</fullName>
    </recommendedName>
</protein>
<proteinExistence type="predicted"/>
<dbReference type="AlphaFoldDB" id="A0AAN8IQ02"/>
<keyword evidence="2" id="KW-1185">Reference proteome</keyword>
<organism evidence="1 2">
    <name type="scientific">Trichostrongylus colubriformis</name>
    <name type="common">Black scour worm</name>
    <dbReference type="NCBI Taxonomy" id="6319"/>
    <lineage>
        <taxon>Eukaryota</taxon>
        <taxon>Metazoa</taxon>
        <taxon>Ecdysozoa</taxon>
        <taxon>Nematoda</taxon>
        <taxon>Chromadorea</taxon>
        <taxon>Rhabditida</taxon>
        <taxon>Rhabditina</taxon>
        <taxon>Rhabditomorpha</taxon>
        <taxon>Strongyloidea</taxon>
        <taxon>Trichostrongylidae</taxon>
        <taxon>Trichostrongylus</taxon>
    </lineage>
</organism>
<dbReference type="EMBL" id="WIXE01010607">
    <property type="protein sequence ID" value="KAK5977432.1"/>
    <property type="molecule type" value="Genomic_DNA"/>
</dbReference>